<dbReference type="Gene3D" id="3.40.50.1010">
    <property type="entry name" value="5'-nuclease"/>
    <property type="match status" value="1"/>
</dbReference>
<reference evidence="2 3" key="1">
    <citation type="submission" date="2018-08" db="EMBL/GenBank/DDBJ databases">
        <title>Paraburkholderia sp. DHOM06 isolated from forest soil.</title>
        <authorList>
            <person name="Gao Z.-H."/>
            <person name="Qiu L.-H."/>
        </authorList>
    </citation>
    <scope>NUCLEOTIDE SEQUENCE [LARGE SCALE GENOMIC DNA]</scope>
    <source>
        <strain evidence="2 3">DHOM06</strain>
    </source>
</reference>
<feature type="domain" description="NYN" evidence="1">
    <location>
        <begin position="75"/>
        <end position="194"/>
    </location>
</feature>
<comment type="caution">
    <text evidence="2">The sequence shown here is derived from an EMBL/GenBank/DDBJ whole genome shotgun (WGS) entry which is preliminary data.</text>
</comment>
<dbReference type="RefSeq" id="WP_115532407.1">
    <property type="nucleotide sequence ID" value="NZ_QRGA01000003.1"/>
</dbReference>
<dbReference type="OrthoDB" id="9794137at2"/>
<organism evidence="2 3">
    <name type="scientific">Trinickia dinghuensis</name>
    <dbReference type="NCBI Taxonomy" id="2291023"/>
    <lineage>
        <taxon>Bacteria</taxon>
        <taxon>Pseudomonadati</taxon>
        <taxon>Pseudomonadota</taxon>
        <taxon>Betaproteobacteria</taxon>
        <taxon>Burkholderiales</taxon>
        <taxon>Burkholderiaceae</taxon>
        <taxon>Trinickia</taxon>
    </lineage>
</organism>
<dbReference type="Proteomes" id="UP000256838">
    <property type="component" value="Unassembled WGS sequence"/>
</dbReference>
<evidence type="ECO:0000313" key="2">
    <source>
        <dbReference type="EMBL" id="RDU99739.1"/>
    </source>
</evidence>
<dbReference type="CDD" id="cd18722">
    <property type="entry name" value="PIN_NicB-like"/>
    <property type="match status" value="1"/>
</dbReference>
<dbReference type="InterPro" id="IPR021139">
    <property type="entry name" value="NYN"/>
</dbReference>
<protein>
    <submittedName>
        <fullName evidence="2">NYN domain-containing protein</fullName>
    </submittedName>
</protein>
<dbReference type="Pfam" id="PF01936">
    <property type="entry name" value="NYN"/>
    <property type="match status" value="1"/>
</dbReference>
<proteinExistence type="predicted"/>
<sequence length="204" mass="22089">MSKVAVFIDGGHLRSYARKAKKTYNPAFVVATARATLSAGDTLFRILYYDCDPFSGTVKKPVSNTPHTFPPNQSFLNSLAEEELVAVRRGVLKFRGWERTKASLAATDAAVAAGNPPPAVTDADFSARFEQKGVDLRIGLDLSTMADSGAVEEMIVMTGDTDLIPALKLVRARGFQVSGVALPNYAIIGELRQHLDLFRSVAAW</sequence>
<name>A0A3D8K3D3_9BURK</name>
<dbReference type="EMBL" id="QRGA01000003">
    <property type="protein sequence ID" value="RDU99739.1"/>
    <property type="molecule type" value="Genomic_DNA"/>
</dbReference>
<evidence type="ECO:0000259" key="1">
    <source>
        <dbReference type="Pfam" id="PF01936"/>
    </source>
</evidence>
<gene>
    <name evidence="2" type="ORF">DWV00_04790</name>
</gene>
<keyword evidence="3" id="KW-1185">Reference proteome</keyword>
<evidence type="ECO:0000313" key="3">
    <source>
        <dbReference type="Proteomes" id="UP000256838"/>
    </source>
</evidence>
<accession>A0A3D8K3D3</accession>
<dbReference type="GO" id="GO:0004540">
    <property type="term" value="F:RNA nuclease activity"/>
    <property type="evidence" value="ECO:0007669"/>
    <property type="project" value="InterPro"/>
</dbReference>
<dbReference type="AlphaFoldDB" id="A0A3D8K3D3"/>